<dbReference type="EMBL" id="CP004353">
    <property type="protein sequence ID" value="AHI21891.1"/>
    <property type="molecule type" value="Genomic_DNA"/>
</dbReference>
<feature type="transmembrane region" description="Helical" evidence="1">
    <location>
        <begin position="428"/>
        <end position="450"/>
    </location>
</feature>
<evidence type="ECO:0000256" key="1">
    <source>
        <dbReference type="SAM" id="Phobius"/>
    </source>
</evidence>
<dbReference type="AlphaFoldDB" id="W5XY17"/>
<dbReference type="PATRIC" id="fig|1224164.3.peg.492"/>
<proteinExistence type="predicted"/>
<protein>
    <recommendedName>
        <fullName evidence="2">EccD-like transmembrane domain-containing protein</fullName>
    </recommendedName>
</protein>
<keyword evidence="1" id="KW-1133">Transmembrane helix</keyword>
<dbReference type="InterPro" id="IPR044049">
    <property type="entry name" value="EccD_transm"/>
</dbReference>
<feature type="transmembrane region" description="Helical" evidence="1">
    <location>
        <begin position="115"/>
        <end position="133"/>
    </location>
</feature>
<dbReference type="eggNOG" id="ENOG5031ZT6">
    <property type="taxonomic scope" value="Bacteria"/>
</dbReference>
<reference evidence="3 4" key="1">
    <citation type="submission" date="2013-02" db="EMBL/GenBank/DDBJ databases">
        <title>The complete genome sequence of Corynebacterium vitaeruminis DSM 20294.</title>
        <authorList>
            <person name="Ruckert C."/>
            <person name="Albersmeier A."/>
            <person name="Kalinowski J."/>
        </authorList>
    </citation>
    <scope>NUCLEOTIDE SEQUENCE [LARGE SCALE GENOMIC DNA]</scope>
    <source>
        <strain evidence="4">ATCC 10234</strain>
    </source>
</reference>
<feature type="domain" description="EccD-like transmembrane" evidence="2">
    <location>
        <begin position="119"/>
        <end position="450"/>
    </location>
</feature>
<feature type="transmembrane region" description="Helical" evidence="1">
    <location>
        <begin position="364"/>
        <end position="382"/>
    </location>
</feature>
<accession>W5XY17</accession>
<keyword evidence="4" id="KW-1185">Reference proteome</keyword>
<feature type="transmembrane region" description="Helical" evidence="1">
    <location>
        <begin position="164"/>
        <end position="182"/>
    </location>
</feature>
<dbReference type="NCBIfam" id="TIGR03920">
    <property type="entry name" value="T7SS_EccD"/>
    <property type="match status" value="1"/>
</dbReference>
<keyword evidence="1" id="KW-0472">Membrane</keyword>
<keyword evidence="1" id="KW-0812">Transmembrane</keyword>
<dbReference type="InterPro" id="IPR006707">
    <property type="entry name" value="T7SS_EccD"/>
</dbReference>
<evidence type="ECO:0000313" key="3">
    <source>
        <dbReference type="EMBL" id="AHI21891.1"/>
    </source>
</evidence>
<evidence type="ECO:0000259" key="2">
    <source>
        <dbReference type="Pfam" id="PF19053"/>
    </source>
</evidence>
<feature type="transmembrane region" description="Helical" evidence="1">
    <location>
        <begin position="194"/>
        <end position="215"/>
    </location>
</feature>
<dbReference type="RefSeq" id="WP_025251949.1">
    <property type="nucleotide sequence ID" value="NZ_CP004353.1"/>
</dbReference>
<dbReference type="Proteomes" id="UP000019222">
    <property type="component" value="Chromosome"/>
</dbReference>
<organism evidence="3 4">
    <name type="scientific">Corynebacterium vitaeruminis DSM 20294</name>
    <dbReference type="NCBI Taxonomy" id="1224164"/>
    <lineage>
        <taxon>Bacteria</taxon>
        <taxon>Bacillati</taxon>
        <taxon>Actinomycetota</taxon>
        <taxon>Actinomycetes</taxon>
        <taxon>Mycobacteriales</taxon>
        <taxon>Corynebacteriaceae</taxon>
        <taxon>Corynebacterium</taxon>
    </lineage>
</organism>
<feature type="transmembrane region" description="Helical" evidence="1">
    <location>
        <begin position="340"/>
        <end position="357"/>
    </location>
</feature>
<dbReference type="HOGENOM" id="CLU_048084_0_0_11"/>
<dbReference type="KEGG" id="cvt:B843_02500"/>
<dbReference type="Pfam" id="PF19053">
    <property type="entry name" value="EccD"/>
    <property type="match status" value="1"/>
</dbReference>
<name>W5XY17_9CORY</name>
<gene>
    <name evidence="3" type="ORF">B843_02500</name>
</gene>
<sequence length="451" mass="45780">MPLVDHLLRVHVRLALGGDVARVRSGADLCLPAASTMEEVLPEVLALMKAPQISLPWEARTPAGQLLDLHEPLCSLGIGHGSVIVLGPKRESPAPLVKDAAEALVDGPRPTANPAVTAVFSALAGVVALGAVVSSPALGIPLAARPAILALACFALLRWPHASALVVPGALACAAAATWAIGGPRFYELAPDQAALAVIGGALFAFMYVVGTLFIARVSALVRAAVATASIAAALACPAAWLFRPEFGLSHERWWLGYSALLVVVGIAGMLFSPGVAGSLAGLKVPRIPSAGHDLAESDRGLEDPDAVAGLAIAINDGIHVGCGVAILAGAVGLAQGEGVFAQALALSAFVALALHAHRQASAVCVWSSWVPAAVCVVAVALAAGPGAWGIVLALPPALILVTAPAWSARVPELEPTTISWFERVESLAVAATLPLALHLAGFFAMVRALG</sequence>
<evidence type="ECO:0000313" key="4">
    <source>
        <dbReference type="Proteomes" id="UP000019222"/>
    </source>
</evidence>
<feature type="transmembrane region" description="Helical" evidence="1">
    <location>
        <begin position="255"/>
        <end position="277"/>
    </location>
</feature>
<dbReference type="STRING" id="1224164.B843_02500"/>
<feature type="transmembrane region" description="Helical" evidence="1">
    <location>
        <begin position="222"/>
        <end position="243"/>
    </location>
</feature>